<proteinExistence type="predicted"/>
<gene>
    <name evidence="1" type="ORF">RCL2_001130700</name>
</gene>
<reference evidence="1" key="1">
    <citation type="submission" date="2019-10" db="EMBL/GenBank/DDBJ databases">
        <title>Conservation and host-specific expression of non-tandemly repeated heterogenous ribosome RNA gene in arbuscular mycorrhizal fungi.</title>
        <authorList>
            <person name="Maeda T."/>
            <person name="Kobayashi Y."/>
            <person name="Nakagawa T."/>
            <person name="Ezawa T."/>
            <person name="Yamaguchi K."/>
            <person name="Bino T."/>
            <person name="Nishimoto Y."/>
            <person name="Shigenobu S."/>
            <person name="Kawaguchi M."/>
        </authorList>
    </citation>
    <scope>NUCLEOTIDE SEQUENCE</scope>
    <source>
        <strain evidence="1">HR1</strain>
    </source>
</reference>
<dbReference type="Proteomes" id="UP000615446">
    <property type="component" value="Unassembled WGS sequence"/>
</dbReference>
<sequence>MFQKNFPNYYSKNTITKLAASESPTTSKLPARKLTTPSKLAATYTLVTSSTSITPIKSLRVKALKNYYKNIQVSESYL</sequence>
<evidence type="ECO:0000313" key="2">
    <source>
        <dbReference type="Proteomes" id="UP000615446"/>
    </source>
</evidence>
<evidence type="ECO:0000313" key="1">
    <source>
        <dbReference type="EMBL" id="GES84181.1"/>
    </source>
</evidence>
<organism evidence="1 2">
    <name type="scientific">Rhizophagus clarus</name>
    <dbReference type="NCBI Taxonomy" id="94130"/>
    <lineage>
        <taxon>Eukaryota</taxon>
        <taxon>Fungi</taxon>
        <taxon>Fungi incertae sedis</taxon>
        <taxon>Mucoromycota</taxon>
        <taxon>Glomeromycotina</taxon>
        <taxon>Glomeromycetes</taxon>
        <taxon>Glomerales</taxon>
        <taxon>Glomeraceae</taxon>
        <taxon>Rhizophagus</taxon>
    </lineage>
</organism>
<name>A0A8H3LEC0_9GLOM</name>
<dbReference type="EMBL" id="BLAL01000079">
    <property type="protein sequence ID" value="GES84181.1"/>
    <property type="molecule type" value="Genomic_DNA"/>
</dbReference>
<accession>A0A8H3LEC0</accession>
<protein>
    <submittedName>
        <fullName evidence="1">Uncharacterized protein</fullName>
    </submittedName>
</protein>
<dbReference type="AlphaFoldDB" id="A0A8H3LEC0"/>
<comment type="caution">
    <text evidence="1">The sequence shown here is derived from an EMBL/GenBank/DDBJ whole genome shotgun (WGS) entry which is preliminary data.</text>
</comment>